<protein>
    <recommendedName>
        <fullName evidence="3">A-kinase anchor protein 2 C-terminal domain-containing protein</fullName>
    </recommendedName>
</protein>
<dbReference type="Pfam" id="PF15304">
    <property type="entry name" value="AKAP2_C"/>
    <property type="match status" value="1"/>
</dbReference>
<feature type="region of interest" description="Disordered" evidence="2">
    <location>
        <begin position="1"/>
        <end position="53"/>
    </location>
</feature>
<gene>
    <name evidence="4" type="ORF">CALMAC_LOCUS6396</name>
</gene>
<feature type="domain" description="A-kinase anchor protein 2 C-terminal" evidence="3">
    <location>
        <begin position="40"/>
        <end position="193"/>
    </location>
</feature>
<keyword evidence="1" id="KW-0175">Coiled coil</keyword>
<feature type="compositionally biased region" description="Polar residues" evidence="2">
    <location>
        <begin position="1"/>
        <end position="11"/>
    </location>
</feature>
<name>A0A653C5Y9_CALMS</name>
<sequence>MNGSGQSTLDKIQNEIRENLKREDELRNGYQNGVKTVAIEKNTSSQSSTAGKSYSKMNGFKKFTPNISKKGVMQRFFKSRGKVGVSSLSPDAHSVWITDATFQPAKITVEKGGKPLRNGYVPAEEKITKELQDFQIRETELRKERFKSQPDLMASLDLEDSELESIVSNSSLTLKPAKSMANLYQSEDEEHSEGSSVLGSAPCSLKPARSLATLCDISDDEELPDTHTLIMKFEHMKMKNGCV</sequence>
<evidence type="ECO:0000313" key="4">
    <source>
        <dbReference type="EMBL" id="VEN43173.1"/>
    </source>
</evidence>
<proteinExistence type="predicted"/>
<keyword evidence="5" id="KW-1185">Reference proteome</keyword>
<dbReference type="OrthoDB" id="6512841at2759"/>
<reference evidence="4 5" key="1">
    <citation type="submission" date="2019-01" db="EMBL/GenBank/DDBJ databases">
        <authorList>
            <person name="Sayadi A."/>
        </authorList>
    </citation>
    <scope>NUCLEOTIDE SEQUENCE [LARGE SCALE GENOMIC DNA]</scope>
</reference>
<dbReference type="EMBL" id="CAACVG010007007">
    <property type="protein sequence ID" value="VEN43173.1"/>
    <property type="molecule type" value="Genomic_DNA"/>
</dbReference>
<dbReference type="Proteomes" id="UP000410492">
    <property type="component" value="Unassembled WGS sequence"/>
</dbReference>
<evidence type="ECO:0000259" key="3">
    <source>
        <dbReference type="Pfam" id="PF15304"/>
    </source>
</evidence>
<evidence type="ECO:0000313" key="5">
    <source>
        <dbReference type="Proteomes" id="UP000410492"/>
    </source>
</evidence>
<accession>A0A653C5Y9</accession>
<feature type="compositionally biased region" description="Basic and acidic residues" evidence="2">
    <location>
        <begin position="12"/>
        <end position="27"/>
    </location>
</feature>
<evidence type="ECO:0000256" key="1">
    <source>
        <dbReference type="ARBA" id="ARBA00023054"/>
    </source>
</evidence>
<dbReference type="InterPro" id="IPR029304">
    <property type="entry name" value="AKAP2_C"/>
</dbReference>
<evidence type="ECO:0000256" key="2">
    <source>
        <dbReference type="SAM" id="MobiDB-lite"/>
    </source>
</evidence>
<dbReference type="AlphaFoldDB" id="A0A653C5Y9"/>
<feature type="compositionally biased region" description="Polar residues" evidence="2">
    <location>
        <begin position="41"/>
        <end position="53"/>
    </location>
</feature>
<organism evidence="4 5">
    <name type="scientific">Callosobruchus maculatus</name>
    <name type="common">Southern cowpea weevil</name>
    <name type="synonym">Pulse bruchid</name>
    <dbReference type="NCBI Taxonomy" id="64391"/>
    <lineage>
        <taxon>Eukaryota</taxon>
        <taxon>Metazoa</taxon>
        <taxon>Ecdysozoa</taxon>
        <taxon>Arthropoda</taxon>
        <taxon>Hexapoda</taxon>
        <taxon>Insecta</taxon>
        <taxon>Pterygota</taxon>
        <taxon>Neoptera</taxon>
        <taxon>Endopterygota</taxon>
        <taxon>Coleoptera</taxon>
        <taxon>Polyphaga</taxon>
        <taxon>Cucujiformia</taxon>
        <taxon>Chrysomeloidea</taxon>
        <taxon>Chrysomelidae</taxon>
        <taxon>Bruchinae</taxon>
        <taxon>Bruchini</taxon>
        <taxon>Callosobruchus</taxon>
    </lineage>
</organism>